<dbReference type="EMBL" id="QGNW01002577">
    <property type="protein sequence ID" value="RVW17468.1"/>
    <property type="molecule type" value="Genomic_DNA"/>
</dbReference>
<evidence type="ECO:0000313" key="2">
    <source>
        <dbReference type="EMBL" id="RVW17468.1"/>
    </source>
</evidence>
<accession>A0A438C2M9</accession>
<proteinExistence type="predicted"/>
<dbReference type="AlphaFoldDB" id="A0A438C2M9"/>
<organism evidence="2 3">
    <name type="scientific">Vitis vinifera</name>
    <name type="common">Grape</name>
    <dbReference type="NCBI Taxonomy" id="29760"/>
    <lineage>
        <taxon>Eukaryota</taxon>
        <taxon>Viridiplantae</taxon>
        <taxon>Streptophyta</taxon>
        <taxon>Embryophyta</taxon>
        <taxon>Tracheophyta</taxon>
        <taxon>Spermatophyta</taxon>
        <taxon>Magnoliopsida</taxon>
        <taxon>eudicotyledons</taxon>
        <taxon>Gunneridae</taxon>
        <taxon>Pentapetalae</taxon>
        <taxon>rosids</taxon>
        <taxon>Vitales</taxon>
        <taxon>Vitaceae</taxon>
        <taxon>Viteae</taxon>
        <taxon>Vitis</taxon>
    </lineage>
</organism>
<feature type="region of interest" description="Disordered" evidence="1">
    <location>
        <begin position="1"/>
        <end position="21"/>
    </location>
</feature>
<feature type="compositionally biased region" description="Basic and acidic residues" evidence="1">
    <location>
        <begin position="126"/>
        <end position="135"/>
    </location>
</feature>
<evidence type="ECO:0000313" key="3">
    <source>
        <dbReference type="Proteomes" id="UP000288805"/>
    </source>
</evidence>
<name>A0A438C2M9_VITVI</name>
<feature type="region of interest" description="Disordered" evidence="1">
    <location>
        <begin position="124"/>
        <end position="143"/>
    </location>
</feature>
<gene>
    <name evidence="2" type="ORF">CK203_085507</name>
</gene>
<comment type="caution">
    <text evidence="2">The sequence shown here is derived from an EMBL/GenBank/DDBJ whole genome shotgun (WGS) entry which is preliminary data.</text>
</comment>
<reference evidence="2 3" key="1">
    <citation type="journal article" date="2018" name="PLoS Genet.">
        <title>Population sequencing reveals clonal diversity and ancestral inbreeding in the grapevine cultivar Chardonnay.</title>
        <authorList>
            <person name="Roach M.J."/>
            <person name="Johnson D.L."/>
            <person name="Bohlmann J."/>
            <person name="van Vuuren H.J."/>
            <person name="Jones S.J."/>
            <person name="Pretorius I.S."/>
            <person name="Schmidt S.A."/>
            <person name="Borneman A.R."/>
        </authorList>
    </citation>
    <scope>NUCLEOTIDE SEQUENCE [LARGE SCALE GENOMIC DNA]</scope>
    <source>
        <strain evidence="3">cv. Chardonnay</strain>
        <tissue evidence="2">Leaf</tissue>
    </source>
</reference>
<sequence>MSSKQKATSSSRASDVREKATDKLDVKEFRDRFCIPNGVIVELLNGGAPLPSAGVVQGVPAFYPDSSRLHSPQHRPGADGMQHYKHVVQPRPHAAGVFFVYSLKKVKMTSSACPLTCPPSIGDGAARLDERRGEGTRGGPRWMGGVLRASGEALLSKLLFSDSGSGKKGPPRGLGGKGVFCLSQ</sequence>
<evidence type="ECO:0000256" key="1">
    <source>
        <dbReference type="SAM" id="MobiDB-lite"/>
    </source>
</evidence>
<dbReference type="Proteomes" id="UP000288805">
    <property type="component" value="Unassembled WGS sequence"/>
</dbReference>
<feature type="compositionally biased region" description="Polar residues" evidence="1">
    <location>
        <begin position="1"/>
        <end position="13"/>
    </location>
</feature>
<protein>
    <submittedName>
        <fullName evidence="2">Uncharacterized protein</fullName>
    </submittedName>
</protein>